<gene>
    <name evidence="2" type="ORF">C6569_00975</name>
</gene>
<accession>A0A2S0N6H5</accession>
<evidence type="ECO:0000259" key="1">
    <source>
        <dbReference type="Pfam" id="PF01575"/>
    </source>
</evidence>
<dbReference type="GO" id="GO:0004312">
    <property type="term" value="F:fatty acid synthase activity"/>
    <property type="evidence" value="ECO:0007669"/>
    <property type="project" value="InterPro"/>
</dbReference>
<dbReference type="GO" id="GO:0006633">
    <property type="term" value="P:fatty acid biosynthetic process"/>
    <property type="evidence" value="ECO:0007669"/>
    <property type="project" value="InterPro"/>
</dbReference>
<name>A0A2S0N6H5_9HYPH</name>
<dbReference type="Gene3D" id="3.10.129.10">
    <property type="entry name" value="Hotdog Thioesterase"/>
    <property type="match status" value="1"/>
</dbReference>
<dbReference type="PANTHER" id="PTHR43841:SF3">
    <property type="entry name" value="(3R)-HYDROXYACYL-ACP DEHYDRATASE SUBUNIT HADB"/>
    <property type="match status" value="1"/>
</dbReference>
<dbReference type="RefSeq" id="WP_106747089.1">
    <property type="nucleotide sequence ID" value="NZ_CP027668.1"/>
</dbReference>
<dbReference type="InterPro" id="IPR029069">
    <property type="entry name" value="HotDog_dom_sf"/>
</dbReference>
<dbReference type="InterPro" id="IPR003965">
    <property type="entry name" value="Fatty_acid_synthase"/>
</dbReference>
<organism evidence="2 3">
    <name type="scientific">Phreatobacter cathodiphilus</name>
    <dbReference type="NCBI Taxonomy" id="1868589"/>
    <lineage>
        <taxon>Bacteria</taxon>
        <taxon>Pseudomonadati</taxon>
        <taxon>Pseudomonadota</taxon>
        <taxon>Alphaproteobacteria</taxon>
        <taxon>Hyphomicrobiales</taxon>
        <taxon>Phreatobacteraceae</taxon>
        <taxon>Phreatobacter</taxon>
    </lineage>
</organism>
<dbReference type="KEGG" id="phr:C6569_00975"/>
<feature type="domain" description="MaoC-like" evidence="1">
    <location>
        <begin position="21"/>
        <end position="106"/>
    </location>
</feature>
<evidence type="ECO:0000313" key="3">
    <source>
        <dbReference type="Proteomes" id="UP000237889"/>
    </source>
</evidence>
<reference evidence="2 3" key="1">
    <citation type="submission" date="2018-03" db="EMBL/GenBank/DDBJ databases">
        <title>Genome sequencing of Phreatobacter sp.</title>
        <authorList>
            <person name="Kim S.-J."/>
            <person name="Heo J."/>
            <person name="Kwon S.-W."/>
        </authorList>
    </citation>
    <scope>NUCLEOTIDE SEQUENCE [LARGE SCALE GENOMIC DNA]</scope>
    <source>
        <strain evidence="2 3">S-12</strain>
    </source>
</reference>
<keyword evidence="3" id="KW-1185">Reference proteome</keyword>
<dbReference type="EMBL" id="CP027668">
    <property type="protein sequence ID" value="AVO43759.1"/>
    <property type="molecule type" value="Genomic_DNA"/>
</dbReference>
<sequence length="137" mass="13911">MTAAAHPLPFGTVLPDRHFAAVDMAMVRAYAAASGDDNPIHVDEAAARAVGLPGAIVQGMLLMGLADTALAEWLPQGACAKLSSRFALPVAVGAAVTVSARVVRADTAEGRPRATLRIFVKGADGKAAALAEAVVLL</sequence>
<dbReference type="Pfam" id="PF01575">
    <property type="entry name" value="MaoC_dehydratas"/>
    <property type="match status" value="1"/>
</dbReference>
<dbReference type="AlphaFoldDB" id="A0A2S0N6H5"/>
<dbReference type="Proteomes" id="UP000237889">
    <property type="component" value="Chromosome"/>
</dbReference>
<proteinExistence type="predicted"/>
<dbReference type="PRINTS" id="PR01483">
    <property type="entry name" value="FASYNTHASE"/>
</dbReference>
<dbReference type="InterPro" id="IPR002539">
    <property type="entry name" value="MaoC-like_dom"/>
</dbReference>
<dbReference type="SUPFAM" id="SSF54637">
    <property type="entry name" value="Thioesterase/thiol ester dehydrase-isomerase"/>
    <property type="match status" value="1"/>
</dbReference>
<protein>
    <recommendedName>
        <fullName evidence="1">MaoC-like domain-containing protein</fullName>
    </recommendedName>
</protein>
<dbReference type="GO" id="GO:0005835">
    <property type="term" value="C:fatty acid synthase complex"/>
    <property type="evidence" value="ECO:0007669"/>
    <property type="project" value="InterPro"/>
</dbReference>
<evidence type="ECO:0000313" key="2">
    <source>
        <dbReference type="EMBL" id="AVO43759.1"/>
    </source>
</evidence>
<dbReference type="PANTHER" id="PTHR43841">
    <property type="entry name" value="3-HYDROXYACYL-THIOESTER DEHYDRATASE HTDX-RELATED"/>
    <property type="match status" value="1"/>
</dbReference>